<evidence type="ECO:0000313" key="2">
    <source>
        <dbReference type="EMBL" id="CED82337.1"/>
    </source>
</evidence>
<sequence length="290" mass="31394">MFCPPPQRHHFPEPASGPASASEHPLAHTPTQHQQQHHANVALPPTLREILDAFSKDGNGDRELLLAILGAKKAEEDRLASQLACQSQLFILSQQYAQAQAQAQAQALYYHQYQQLCVAESSAQQMHSYARPNGEARQLADSTRFNPYRRPSSLSDSGCSSQPAPFAFASASAGPISFRTNKLARIHSTLRSRRRSSSSVSAMSLSTEIPAVSTTVTAPSPSPSTRVTPPPTNPRTPPAMSSSVSKRVSLTDLLSSSSESKKPATRESFVRGTPTDGEPMEDDDDDDDDE</sequence>
<accession>A0A0F7SJU6</accession>
<feature type="compositionally biased region" description="Low complexity" evidence="1">
    <location>
        <begin position="27"/>
        <end position="37"/>
    </location>
</feature>
<feature type="compositionally biased region" description="Acidic residues" evidence="1">
    <location>
        <begin position="278"/>
        <end position="290"/>
    </location>
</feature>
<protein>
    <submittedName>
        <fullName evidence="2">Uncharacterized protein</fullName>
    </submittedName>
</protein>
<feature type="compositionally biased region" description="Low complexity" evidence="1">
    <location>
        <begin position="211"/>
        <end position="227"/>
    </location>
</feature>
<dbReference type="EMBL" id="LN483124">
    <property type="protein sequence ID" value="CED82337.1"/>
    <property type="molecule type" value="Genomic_DNA"/>
</dbReference>
<organism evidence="2">
    <name type="scientific">Phaffia rhodozyma</name>
    <name type="common">Yeast</name>
    <name type="synonym">Xanthophyllomyces dendrorhous</name>
    <dbReference type="NCBI Taxonomy" id="264483"/>
    <lineage>
        <taxon>Eukaryota</taxon>
        <taxon>Fungi</taxon>
        <taxon>Dikarya</taxon>
        <taxon>Basidiomycota</taxon>
        <taxon>Agaricomycotina</taxon>
        <taxon>Tremellomycetes</taxon>
        <taxon>Cystofilobasidiales</taxon>
        <taxon>Mrakiaceae</taxon>
        <taxon>Phaffia</taxon>
    </lineage>
</organism>
<proteinExistence type="predicted"/>
<reference evidence="2" key="1">
    <citation type="submission" date="2014-08" db="EMBL/GenBank/DDBJ databases">
        <authorList>
            <person name="Sharma Rahul"/>
            <person name="Thines Marco"/>
        </authorList>
    </citation>
    <scope>NUCLEOTIDE SEQUENCE</scope>
</reference>
<feature type="compositionally biased region" description="Basic and acidic residues" evidence="1">
    <location>
        <begin position="259"/>
        <end position="269"/>
    </location>
</feature>
<name>A0A0F7SJU6_PHARH</name>
<feature type="region of interest" description="Disordered" evidence="1">
    <location>
        <begin position="211"/>
        <end position="290"/>
    </location>
</feature>
<feature type="compositionally biased region" description="Pro residues" evidence="1">
    <location>
        <begin position="228"/>
        <end position="237"/>
    </location>
</feature>
<feature type="region of interest" description="Disordered" evidence="1">
    <location>
        <begin position="1"/>
        <end position="37"/>
    </location>
</feature>
<dbReference type="AlphaFoldDB" id="A0A0F7SJU6"/>
<evidence type="ECO:0000256" key="1">
    <source>
        <dbReference type="SAM" id="MobiDB-lite"/>
    </source>
</evidence>